<evidence type="ECO:0000259" key="1">
    <source>
        <dbReference type="PROSITE" id="PS50943"/>
    </source>
</evidence>
<dbReference type="Proteomes" id="UP000324870">
    <property type="component" value="Unassembled WGS sequence"/>
</dbReference>
<name>A0ABQ6S6P3_9BACT</name>
<dbReference type="SUPFAM" id="SSF47413">
    <property type="entry name" value="lambda repressor-like DNA-binding domains"/>
    <property type="match status" value="1"/>
</dbReference>
<organism evidence="2 3">
    <name type="scientific">Alistipes finegoldii</name>
    <dbReference type="NCBI Taxonomy" id="214856"/>
    <lineage>
        <taxon>Bacteria</taxon>
        <taxon>Pseudomonadati</taxon>
        <taxon>Bacteroidota</taxon>
        <taxon>Bacteroidia</taxon>
        <taxon>Bacteroidales</taxon>
        <taxon>Rikenellaceae</taxon>
        <taxon>Alistipes</taxon>
    </lineage>
</organism>
<dbReference type="Pfam" id="PF13443">
    <property type="entry name" value="HTH_26"/>
    <property type="match status" value="1"/>
</dbReference>
<proteinExistence type="predicted"/>
<dbReference type="EMBL" id="VVND01000002">
    <property type="protein sequence ID" value="KAA3160547.1"/>
    <property type="molecule type" value="Genomic_DNA"/>
</dbReference>
<dbReference type="InterPro" id="IPR010982">
    <property type="entry name" value="Lambda_DNA-bd_dom_sf"/>
</dbReference>
<dbReference type="CDD" id="cd00093">
    <property type="entry name" value="HTH_XRE"/>
    <property type="match status" value="1"/>
</dbReference>
<keyword evidence="3" id="KW-1185">Reference proteome</keyword>
<reference evidence="2 3" key="1">
    <citation type="journal article" date="2019" name="Nat. Med.">
        <title>A library of human gut bacterial isolates paired with longitudinal multiomics data enables mechanistic microbiome research.</title>
        <authorList>
            <person name="Poyet M."/>
            <person name="Groussin M."/>
            <person name="Gibbons S.M."/>
            <person name="Avila-Pacheco J."/>
            <person name="Jiang X."/>
            <person name="Kearney S.M."/>
            <person name="Perrotta A.R."/>
            <person name="Berdy B."/>
            <person name="Zhao S."/>
            <person name="Lieberman T.D."/>
            <person name="Swanson P.K."/>
            <person name="Smith M."/>
            <person name="Roesemann S."/>
            <person name="Alexander J.E."/>
            <person name="Rich S.A."/>
            <person name="Livny J."/>
            <person name="Vlamakis H."/>
            <person name="Clish C."/>
            <person name="Bullock K."/>
            <person name="Deik A."/>
            <person name="Scott J."/>
            <person name="Pierce K.A."/>
            <person name="Xavier R.J."/>
            <person name="Alm E.J."/>
        </authorList>
    </citation>
    <scope>NUCLEOTIDE SEQUENCE [LARGE SCALE GENOMIC DNA]</scope>
    <source>
        <strain evidence="2 3">BIOML-A1</strain>
    </source>
</reference>
<dbReference type="InterPro" id="IPR001387">
    <property type="entry name" value="Cro/C1-type_HTH"/>
</dbReference>
<dbReference type="Gene3D" id="1.10.260.40">
    <property type="entry name" value="lambda repressor-like DNA-binding domains"/>
    <property type="match status" value="1"/>
</dbReference>
<gene>
    <name evidence="2" type="ORF">F2A26_02070</name>
</gene>
<dbReference type="PROSITE" id="PS50943">
    <property type="entry name" value="HTH_CROC1"/>
    <property type="match status" value="1"/>
</dbReference>
<evidence type="ECO:0000313" key="2">
    <source>
        <dbReference type="EMBL" id="KAA3160547.1"/>
    </source>
</evidence>
<dbReference type="SMART" id="SM00530">
    <property type="entry name" value="HTH_XRE"/>
    <property type="match status" value="1"/>
</dbReference>
<dbReference type="RefSeq" id="WP_014775159.1">
    <property type="nucleotide sequence ID" value="NZ_CAKMWW010000006.1"/>
</dbReference>
<protein>
    <submittedName>
        <fullName evidence="2">Helix-turn-helix transcriptional regulator</fullName>
    </submittedName>
</protein>
<comment type="caution">
    <text evidence="2">The sequence shown here is derived from an EMBL/GenBank/DDBJ whole genome shotgun (WGS) entry which is preliminary data.</text>
</comment>
<sequence length="76" mass="8879">MKKQRRNDILLAIIGEKLVKLREARGLSQQKVYIHTGIDMDMIERGEYNLTLTTLSDLCDYYNISIKEFFKGVENP</sequence>
<feature type="domain" description="HTH cro/C1-type" evidence="1">
    <location>
        <begin position="18"/>
        <end position="69"/>
    </location>
</feature>
<accession>A0ABQ6S6P3</accession>
<evidence type="ECO:0000313" key="3">
    <source>
        <dbReference type="Proteomes" id="UP000324870"/>
    </source>
</evidence>